<comment type="catalytic activity">
    <reaction evidence="5 8">
        <text>a 2'-deoxycytidine in DNA + S-adenosyl-L-methionine = a 5-methyl-2'-deoxycytidine in DNA + S-adenosyl-L-homocysteine + H(+)</text>
        <dbReference type="Rhea" id="RHEA:13681"/>
        <dbReference type="Rhea" id="RHEA-COMP:11369"/>
        <dbReference type="Rhea" id="RHEA-COMP:11370"/>
        <dbReference type="ChEBI" id="CHEBI:15378"/>
        <dbReference type="ChEBI" id="CHEBI:57856"/>
        <dbReference type="ChEBI" id="CHEBI:59789"/>
        <dbReference type="ChEBI" id="CHEBI:85452"/>
        <dbReference type="ChEBI" id="CHEBI:85454"/>
        <dbReference type="EC" id="2.1.1.37"/>
    </reaction>
</comment>
<evidence type="ECO:0000313" key="9">
    <source>
        <dbReference type="EMBL" id="VGM16217.1"/>
    </source>
</evidence>
<evidence type="ECO:0000256" key="4">
    <source>
        <dbReference type="ARBA" id="ARBA00022747"/>
    </source>
</evidence>
<dbReference type="Pfam" id="PF00145">
    <property type="entry name" value="DNA_methylase"/>
    <property type="match status" value="1"/>
</dbReference>
<dbReference type="PANTHER" id="PTHR10629:SF52">
    <property type="entry name" value="DNA (CYTOSINE-5)-METHYLTRANSFERASE 1"/>
    <property type="match status" value="1"/>
</dbReference>
<keyword evidence="1 6" id="KW-0489">Methyltransferase</keyword>
<keyword evidence="3 6" id="KW-0949">S-adenosyl-L-methionine</keyword>
<sequence length="467" mass="53264">MLFSYAGLLKLPRESENPMEYNNNVTWSAAPPSAFKRNVPYLCKKPFPIGLKAGFRFIDLFAGLGGFHTGLSRLGGKCVFAAELDENLRNLYLKNYGLEPEGDIRFVNENNIPDHEVLCAGFPCQPFSKAGKKKGSECPESGKLIDDVLRIVRKKTPRYVMLENVPDILRVQGGLFWEYIVNSLISEGYTVQHRIYTPQDFGIPQKRKRIFVVASRDENMCFNWPQPSNKSLSLASIIKDNPLKVRCLEKQKEEVLELWSDFIKTTKEYSSLPILAPEFGATYPFHISMTELLFAKQFRGAFGRDMSEVKDIDDVIECLPRYAKANIGKVSSRVAEAIQASREIYAKHNKFLDMWKLRLQNFPLSWQKLEWQGDRNGTELWEHLIQFRASGIRIIRPTSAPSLVAMSTTQTPIIGNLRRYMSIREAAALQSLDKLEYLPETDSRAYKALGNAVNAHIVHEIARKLFL</sequence>
<evidence type="ECO:0000256" key="7">
    <source>
        <dbReference type="RuleBase" id="RU000416"/>
    </source>
</evidence>
<protein>
    <recommendedName>
        <fullName evidence="8">Cytosine-specific methyltransferase</fullName>
        <ecNumber evidence="8">2.1.1.37</ecNumber>
    </recommendedName>
</protein>
<keyword evidence="4" id="KW-0680">Restriction system</keyword>
<evidence type="ECO:0000256" key="8">
    <source>
        <dbReference type="RuleBase" id="RU000417"/>
    </source>
</evidence>
<dbReference type="PROSITE" id="PS00094">
    <property type="entry name" value="C5_MTASE_1"/>
    <property type="match status" value="1"/>
</dbReference>
<comment type="similarity">
    <text evidence="6 7">Belongs to the class I-like SAM-binding methyltransferase superfamily. C5-methyltransferase family.</text>
</comment>
<evidence type="ECO:0000256" key="1">
    <source>
        <dbReference type="ARBA" id="ARBA00022603"/>
    </source>
</evidence>
<keyword evidence="2 6" id="KW-0808">Transferase</keyword>
<dbReference type="InterPro" id="IPR029063">
    <property type="entry name" value="SAM-dependent_MTases_sf"/>
</dbReference>
<dbReference type="AlphaFoldDB" id="A0A486SS15"/>
<dbReference type="GO" id="GO:0003677">
    <property type="term" value="F:DNA binding"/>
    <property type="evidence" value="ECO:0007669"/>
    <property type="project" value="TreeGrafter"/>
</dbReference>
<accession>A0A486SS15</accession>
<dbReference type="EMBL" id="CAAHDF010000001">
    <property type="protein sequence ID" value="VGM16217.1"/>
    <property type="molecule type" value="Genomic_DNA"/>
</dbReference>
<dbReference type="Gene3D" id="3.90.120.10">
    <property type="entry name" value="DNA Methylase, subunit A, domain 2"/>
    <property type="match status" value="1"/>
</dbReference>
<dbReference type="PRINTS" id="PR00105">
    <property type="entry name" value="C5METTRFRASE"/>
</dbReference>
<dbReference type="InterPro" id="IPR018117">
    <property type="entry name" value="C5_DNA_meth_AS"/>
</dbReference>
<feature type="active site" evidence="6">
    <location>
        <position position="124"/>
    </location>
</feature>
<dbReference type="InterPro" id="IPR001525">
    <property type="entry name" value="C5_MeTfrase"/>
</dbReference>
<dbReference type="InterPro" id="IPR050390">
    <property type="entry name" value="C5-Methyltransferase"/>
</dbReference>
<dbReference type="PROSITE" id="PS51679">
    <property type="entry name" value="SAM_MT_C5"/>
    <property type="match status" value="1"/>
</dbReference>
<organism evidence="9">
    <name type="scientific">Klebsiella pneumoniae</name>
    <dbReference type="NCBI Taxonomy" id="573"/>
    <lineage>
        <taxon>Bacteria</taxon>
        <taxon>Pseudomonadati</taxon>
        <taxon>Pseudomonadota</taxon>
        <taxon>Gammaproteobacteria</taxon>
        <taxon>Enterobacterales</taxon>
        <taxon>Enterobacteriaceae</taxon>
        <taxon>Klebsiella/Raoultella group</taxon>
        <taxon>Klebsiella</taxon>
        <taxon>Klebsiella pneumoniae complex</taxon>
    </lineage>
</organism>
<dbReference type="GO" id="GO:0044027">
    <property type="term" value="P:negative regulation of gene expression via chromosomal CpG island methylation"/>
    <property type="evidence" value="ECO:0007669"/>
    <property type="project" value="TreeGrafter"/>
</dbReference>
<dbReference type="GO" id="GO:0003886">
    <property type="term" value="F:DNA (cytosine-5-)-methyltransferase activity"/>
    <property type="evidence" value="ECO:0007669"/>
    <property type="project" value="UniProtKB-EC"/>
</dbReference>
<gene>
    <name evidence="9" type="primary">hhaIM</name>
    <name evidence="9" type="ORF">SAMEA4873560_00154</name>
</gene>
<dbReference type="GO" id="GO:0009307">
    <property type="term" value="P:DNA restriction-modification system"/>
    <property type="evidence" value="ECO:0007669"/>
    <property type="project" value="UniProtKB-KW"/>
</dbReference>
<dbReference type="NCBIfam" id="TIGR00675">
    <property type="entry name" value="dcm"/>
    <property type="match status" value="1"/>
</dbReference>
<dbReference type="EC" id="2.1.1.37" evidence="8"/>
<dbReference type="Gene3D" id="3.40.50.150">
    <property type="entry name" value="Vaccinia Virus protein VP39"/>
    <property type="match status" value="1"/>
</dbReference>
<reference evidence="9" key="1">
    <citation type="submission" date="2019-03" db="EMBL/GenBank/DDBJ databases">
        <authorList>
            <consortium name="Pathogen Informatics"/>
        </authorList>
    </citation>
    <scope>NUCLEOTIDE SEQUENCE</scope>
    <source>
        <strain evidence="9">5012STDY7626359</strain>
    </source>
</reference>
<evidence type="ECO:0000256" key="6">
    <source>
        <dbReference type="PROSITE-ProRule" id="PRU01016"/>
    </source>
</evidence>
<evidence type="ECO:0000256" key="5">
    <source>
        <dbReference type="ARBA" id="ARBA00047422"/>
    </source>
</evidence>
<name>A0A486SS15_KLEPN</name>
<dbReference type="GO" id="GO:0032259">
    <property type="term" value="P:methylation"/>
    <property type="evidence" value="ECO:0007669"/>
    <property type="project" value="UniProtKB-KW"/>
</dbReference>
<dbReference type="PANTHER" id="PTHR10629">
    <property type="entry name" value="CYTOSINE-SPECIFIC METHYLTRANSFERASE"/>
    <property type="match status" value="1"/>
</dbReference>
<evidence type="ECO:0000256" key="3">
    <source>
        <dbReference type="ARBA" id="ARBA00022691"/>
    </source>
</evidence>
<proteinExistence type="inferred from homology"/>
<dbReference type="SUPFAM" id="SSF53335">
    <property type="entry name" value="S-adenosyl-L-methionine-dependent methyltransferases"/>
    <property type="match status" value="1"/>
</dbReference>
<evidence type="ECO:0000256" key="2">
    <source>
        <dbReference type="ARBA" id="ARBA00022679"/>
    </source>
</evidence>